<dbReference type="Pfam" id="PF13377">
    <property type="entry name" value="Peripla_BP_3"/>
    <property type="match status" value="1"/>
</dbReference>
<evidence type="ECO:0000256" key="3">
    <source>
        <dbReference type="ARBA" id="ARBA00023163"/>
    </source>
</evidence>
<dbReference type="GO" id="GO:0003700">
    <property type="term" value="F:DNA-binding transcription factor activity"/>
    <property type="evidence" value="ECO:0007669"/>
    <property type="project" value="TreeGrafter"/>
</dbReference>
<dbReference type="PROSITE" id="PS50801">
    <property type="entry name" value="STAS"/>
    <property type="match status" value="1"/>
</dbReference>
<dbReference type="Pfam" id="PF01740">
    <property type="entry name" value="STAS"/>
    <property type="match status" value="1"/>
</dbReference>
<keyword evidence="3" id="KW-0804">Transcription</keyword>
<keyword evidence="2" id="KW-0238">DNA-binding</keyword>
<dbReference type="AlphaFoldDB" id="A0A150TPR2"/>
<dbReference type="InterPro" id="IPR036513">
    <property type="entry name" value="STAS_dom_sf"/>
</dbReference>
<reference evidence="5 6" key="1">
    <citation type="submission" date="2014-02" db="EMBL/GenBank/DDBJ databases">
        <title>The small core and large imbalanced accessory genome model reveals a collaborative survival strategy of Sorangium cellulosum strains in nature.</title>
        <authorList>
            <person name="Han K."/>
            <person name="Peng R."/>
            <person name="Blom J."/>
            <person name="Li Y.-Z."/>
        </authorList>
    </citation>
    <scope>NUCLEOTIDE SEQUENCE [LARGE SCALE GENOMIC DNA]</scope>
    <source>
        <strain evidence="5 6">So0007-03</strain>
    </source>
</reference>
<dbReference type="EMBL" id="JEME01001584">
    <property type="protein sequence ID" value="KYG06691.1"/>
    <property type="molecule type" value="Genomic_DNA"/>
</dbReference>
<dbReference type="SUPFAM" id="SSF53822">
    <property type="entry name" value="Periplasmic binding protein-like I"/>
    <property type="match status" value="1"/>
</dbReference>
<comment type="caution">
    <text evidence="5">The sequence shown here is derived from an EMBL/GenBank/DDBJ whole genome shotgun (WGS) entry which is preliminary data.</text>
</comment>
<organism evidence="5 6">
    <name type="scientific">Sorangium cellulosum</name>
    <name type="common">Polyangium cellulosum</name>
    <dbReference type="NCBI Taxonomy" id="56"/>
    <lineage>
        <taxon>Bacteria</taxon>
        <taxon>Pseudomonadati</taxon>
        <taxon>Myxococcota</taxon>
        <taxon>Polyangia</taxon>
        <taxon>Polyangiales</taxon>
        <taxon>Polyangiaceae</taxon>
        <taxon>Sorangium</taxon>
    </lineage>
</organism>
<feature type="domain" description="STAS" evidence="4">
    <location>
        <begin position="605"/>
        <end position="706"/>
    </location>
</feature>
<evidence type="ECO:0000256" key="2">
    <source>
        <dbReference type="ARBA" id="ARBA00023125"/>
    </source>
</evidence>
<dbReference type="InterPro" id="IPR002645">
    <property type="entry name" value="STAS_dom"/>
</dbReference>
<sequence length="721" mass="77754">MPELWTIEDSATMSLDRAIGLTCHDIWGTYFCEVLGGIQSAAGHSGYRVIAVKSPPRDVHRLELARDQIDGWIALIEPADIELFLDDGRPVVTLSARSGDGRCPYVLPDNHGGALAAVRHLIDHGHRRIAFAGHMAHQDIRQRFQAYRDALDERGIPFDPALVVELPNNERAGGRFAAQRLFESGVSCTAMFMATDQGALGIIDALAEAGLRVPEDLALVGFDDIEAARYASPPLTTVRQRFDWIGRTAAQLLIDRLAGRDVPSAGHIAPTLLVVRRSCGCSPAPAEREAAAPADGDADQADALARELVALATFSSAPDRSAPPTESWPGVAEVVRGLEAAAQGKPGPPPAALERAWREAAEQMPHIDLLLAMVDRLERAGQSMLRGADDAAAQRRVAAYLRRARHDMMQGRVAIETARADYLNSLLDINLVVRETLLEHADNGGSKLSWLSAVQMSWGCLAVWEAPGDAGPTLRIVESSCPGMEAAAPAAGTRVAAAEFPRGDWLPAAVQHDGDHVLRLIPLRSQGEDRGVLAICAPVSSPLGLDHRDMDMWVAMLTAAFERASLIESLIEQEKRSRAAYERERALADAVRRLGCPVIPLDERVLLVPLVGAIDPERASHVLEVVLAELSRQEAEVLLMDITGVPFADMQVAASLTKTARAAVLLGAEVIVVGMRPQVAQEFTQLGIDLAGMTLYPTLGSALSSLRRRRQPLIGPRLPRA</sequence>
<dbReference type="PANTHER" id="PTHR30146">
    <property type="entry name" value="LACI-RELATED TRANSCRIPTIONAL REPRESSOR"/>
    <property type="match status" value="1"/>
</dbReference>
<evidence type="ECO:0000256" key="1">
    <source>
        <dbReference type="ARBA" id="ARBA00023015"/>
    </source>
</evidence>
<name>A0A150TPR2_SORCE</name>
<evidence type="ECO:0000313" key="6">
    <source>
        <dbReference type="Proteomes" id="UP000075502"/>
    </source>
</evidence>
<dbReference type="Proteomes" id="UP000075502">
    <property type="component" value="Unassembled WGS sequence"/>
</dbReference>
<dbReference type="CDD" id="cd06267">
    <property type="entry name" value="PBP1_LacI_sugar_binding-like"/>
    <property type="match status" value="1"/>
</dbReference>
<dbReference type="InterPro" id="IPR028082">
    <property type="entry name" value="Peripla_BP_I"/>
</dbReference>
<evidence type="ECO:0000259" key="4">
    <source>
        <dbReference type="PROSITE" id="PS50801"/>
    </source>
</evidence>
<evidence type="ECO:0000313" key="5">
    <source>
        <dbReference type="EMBL" id="KYG06691.1"/>
    </source>
</evidence>
<protein>
    <recommendedName>
        <fullName evidence="4">STAS domain-containing protein</fullName>
    </recommendedName>
</protein>
<dbReference type="SUPFAM" id="SSF52091">
    <property type="entry name" value="SpoIIaa-like"/>
    <property type="match status" value="1"/>
</dbReference>
<dbReference type="GO" id="GO:0000976">
    <property type="term" value="F:transcription cis-regulatory region binding"/>
    <property type="evidence" value="ECO:0007669"/>
    <property type="project" value="TreeGrafter"/>
</dbReference>
<dbReference type="Gene3D" id="3.30.750.24">
    <property type="entry name" value="STAS domain"/>
    <property type="match status" value="1"/>
</dbReference>
<keyword evidence="1" id="KW-0805">Transcription regulation</keyword>
<accession>A0A150TPR2</accession>
<dbReference type="CDD" id="cd07041">
    <property type="entry name" value="STAS_RsbR_RsbS_like"/>
    <property type="match status" value="1"/>
</dbReference>
<dbReference type="Gene3D" id="3.40.50.2300">
    <property type="match status" value="2"/>
</dbReference>
<gene>
    <name evidence="5" type="ORF">BE21_33485</name>
</gene>
<dbReference type="InterPro" id="IPR046335">
    <property type="entry name" value="LacI/GalR-like_sensor"/>
</dbReference>
<dbReference type="PANTHER" id="PTHR30146:SF109">
    <property type="entry name" value="HTH-TYPE TRANSCRIPTIONAL REGULATOR GALS"/>
    <property type="match status" value="1"/>
</dbReference>
<proteinExistence type="predicted"/>